<sequence>TERTRRRRKTGQERTRSSVIRSVDEEELQKELGLRGKKFFDRISFSLWQPLHQ</sequence>
<reference evidence="1" key="1">
    <citation type="submission" date="2023-03" db="UniProtKB">
        <authorList>
            <consortium name="EnsemblPlants"/>
        </authorList>
    </citation>
    <scope>IDENTIFICATION</scope>
</reference>
<evidence type="ECO:0000313" key="1">
    <source>
        <dbReference type="EnsemblPlants" id="MELO3C027677.2.1"/>
    </source>
</evidence>
<dbReference type="AlphaFoldDB" id="A0A9I9E1E2"/>
<organism evidence="1">
    <name type="scientific">Cucumis melo</name>
    <name type="common">Muskmelon</name>
    <dbReference type="NCBI Taxonomy" id="3656"/>
    <lineage>
        <taxon>Eukaryota</taxon>
        <taxon>Viridiplantae</taxon>
        <taxon>Streptophyta</taxon>
        <taxon>Embryophyta</taxon>
        <taxon>Tracheophyta</taxon>
        <taxon>Spermatophyta</taxon>
        <taxon>Magnoliopsida</taxon>
        <taxon>eudicotyledons</taxon>
        <taxon>Gunneridae</taxon>
        <taxon>Pentapetalae</taxon>
        <taxon>rosids</taxon>
        <taxon>fabids</taxon>
        <taxon>Cucurbitales</taxon>
        <taxon>Cucurbitaceae</taxon>
        <taxon>Benincaseae</taxon>
        <taxon>Cucumis</taxon>
    </lineage>
</organism>
<protein>
    <submittedName>
        <fullName evidence="1">Uncharacterized protein</fullName>
    </submittedName>
</protein>
<dbReference type="EnsemblPlants" id="MELO3C027677.2.1">
    <property type="protein sequence ID" value="MELO3C027677.2.1"/>
    <property type="gene ID" value="MELO3C027677.2"/>
</dbReference>
<dbReference type="Gramene" id="MELO3C027677.2.1">
    <property type="protein sequence ID" value="MELO3C027677.2.1"/>
    <property type="gene ID" value="MELO3C027677.2"/>
</dbReference>
<accession>A0A9I9E1E2</accession>
<name>A0A9I9E1E2_CUCME</name>
<proteinExistence type="predicted"/>